<dbReference type="GO" id="GO:0030170">
    <property type="term" value="F:pyridoxal phosphate binding"/>
    <property type="evidence" value="ECO:0007669"/>
    <property type="project" value="InterPro"/>
</dbReference>
<dbReference type="RefSeq" id="WP_129242241.1">
    <property type="nucleotide sequence ID" value="NZ_UFQC01000019.1"/>
</dbReference>
<dbReference type="PROSITE" id="PS00105">
    <property type="entry name" value="AA_TRANSFER_CLASS_1"/>
    <property type="match status" value="1"/>
</dbReference>
<dbReference type="InterPro" id="IPR015421">
    <property type="entry name" value="PyrdxlP-dep_Trfase_major"/>
</dbReference>
<dbReference type="CDD" id="cd00609">
    <property type="entry name" value="AAT_like"/>
    <property type="match status" value="1"/>
</dbReference>
<dbReference type="NCBIfam" id="NF004770">
    <property type="entry name" value="PRK06108.1"/>
    <property type="match status" value="1"/>
</dbReference>
<dbReference type="Gene3D" id="3.40.640.10">
    <property type="entry name" value="Type I PLP-dependent aspartate aminotransferase-like (Major domain)"/>
    <property type="match status" value="1"/>
</dbReference>
<proteinExistence type="inferred from homology"/>
<evidence type="ECO:0000256" key="4">
    <source>
        <dbReference type="ARBA" id="ARBA00022679"/>
    </source>
</evidence>
<dbReference type="SUPFAM" id="SSF53383">
    <property type="entry name" value="PLP-dependent transferases"/>
    <property type="match status" value="1"/>
</dbReference>
<dbReference type="Gene3D" id="3.90.1150.10">
    <property type="entry name" value="Aspartate Aminotransferase, domain 1"/>
    <property type="match status" value="1"/>
</dbReference>
<dbReference type="Proteomes" id="UP000289465">
    <property type="component" value="Unassembled WGS sequence"/>
</dbReference>
<dbReference type="InterPro" id="IPR050596">
    <property type="entry name" value="AspAT/PAT-like"/>
</dbReference>
<dbReference type="PANTHER" id="PTHR46383:SF2">
    <property type="entry name" value="AMINOTRANSFERASE"/>
    <property type="match status" value="1"/>
</dbReference>
<evidence type="ECO:0000313" key="8">
    <source>
        <dbReference type="EMBL" id="SSW69575.1"/>
    </source>
</evidence>
<keyword evidence="3 6" id="KW-0032">Aminotransferase</keyword>
<dbReference type="InterPro" id="IPR004839">
    <property type="entry name" value="Aminotransferase_I/II_large"/>
</dbReference>
<dbReference type="EMBL" id="UFQC01000019">
    <property type="protein sequence ID" value="SSW69575.1"/>
    <property type="molecule type" value="Genomic_DNA"/>
</dbReference>
<feature type="domain" description="Aminotransferase class I/classII large" evidence="7">
    <location>
        <begin position="40"/>
        <end position="383"/>
    </location>
</feature>
<evidence type="ECO:0000256" key="5">
    <source>
        <dbReference type="ARBA" id="ARBA00022898"/>
    </source>
</evidence>
<keyword evidence="4 6" id="KW-0808">Transferase</keyword>
<dbReference type="Pfam" id="PF00155">
    <property type="entry name" value="Aminotran_1_2"/>
    <property type="match status" value="1"/>
</dbReference>
<keyword evidence="5" id="KW-0663">Pyridoxal phosphate</keyword>
<dbReference type="GO" id="GO:0006520">
    <property type="term" value="P:amino acid metabolic process"/>
    <property type="evidence" value="ECO:0007669"/>
    <property type="project" value="InterPro"/>
</dbReference>
<evidence type="ECO:0000256" key="3">
    <source>
        <dbReference type="ARBA" id="ARBA00022576"/>
    </source>
</evidence>
<comment type="cofactor">
    <cofactor evidence="1 6">
        <name>pyridoxal 5'-phosphate</name>
        <dbReference type="ChEBI" id="CHEBI:597326"/>
    </cofactor>
</comment>
<dbReference type="PANTHER" id="PTHR46383">
    <property type="entry name" value="ASPARTATE AMINOTRANSFERASE"/>
    <property type="match status" value="1"/>
</dbReference>
<accession>A0A446CP92</accession>
<evidence type="ECO:0000256" key="2">
    <source>
        <dbReference type="ARBA" id="ARBA00007441"/>
    </source>
</evidence>
<evidence type="ECO:0000259" key="7">
    <source>
        <dbReference type="Pfam" id="PF00155"/>
    </source>
</evidence>
<comment type="similarity">
    <text evidence="2 6">Belongs to the class-I pyridoxal-phosphate-dependent aminotransferase family.</text>
</comment>
<protein>
    <recommendedName>
        <fullName evidence="6">Aminotransferase</fullName>
        <ecNumber evidence="6">2.6.1.-</ecNumber>
    </recommendedName>
</protein>
<name>A0A446CP92_9BURK</name>
<dbReference type="InterPro" id="IPR004838">
    <property type="entry name" value="NHTrfase_class1_PyrdxlP-BS"/>
</dbReference>
<gene>
    <name evidence="8" type="primary">aspC_3</name>
    <name evidence="8" type="ORF">AVE30378_03562</name>
</gene>
<evidence type="ECO:0000256" key="6">
    <source>
        <dbReference type="RuleBase" id="RU000481"/>
    </source>
</evidence>
<evidence type="ECO:0000256" key="1">
    <source>
        <dbReference type="ARBA" id="ARBA00001933"/>
    </source>
</evidence>
<dbReference type="OrthoDB" id="9803354at2"/>
<dbReference type="InterPro" id="IPR015422">
    <property type="entry name" value="PyrdxlP-dep_Trfase_small"/>
</dbReference>
<evidence type="ECO:0000313" key="9">
    <source>
        <dbReference type="Proteomes" id="UP000289465"/>
    </source>
</evidence>
<dbReference type="EC" id="2.6.1.-" evidence="6"/>
<sequence>MLTDYRPEARPTAVALRSSQIREVANAGMGKPGLLPFWFGEPDEATPPYIRQAAVQAIQEGDTFYVQTLGMPVLRESLSAYLTALHGAIGQDRIAISSSGTSALAVAMQALVGPGDRVVAVTPLWPNLVEMPKVLGAQVHTVALDFTARGWALDLQKLLDALTPDTRALLVNAPNNPTGWCMTASEQKALLEHCRARGIWIVSDDVYERLYYQDNCAPSFLDLTDEQDRHVSCNSFSKAWLMTGWRLGWVVAPPALLPEIGKLIEFSTTCAPPFVQRAGVAALAQGETTIAHTVARLRRGRDHLRASLASVPGVEQAAAAPGAMYNFFRIEGVRDSLDFCKRLVAETGLGLAPGIAFGPEGEGYLRWCYASSPERIDDAIVRLAGFLANARLPH</sequence>
<dbReference type="AlphaFoldDB" id="A0A446CP92"/>
<organism evidence="8 9">
    <name type="scientific">Achromobacter veterisilvae</name>
    <dbReference type="NCBI Taxonomy" id="2069367"/>
    <lineage>
        <taxon>Bacteria</taxon>
        <taxon>Pseudomonadati</taxon>
        <taxon>Pseudomonadota</taxon>
        <taxon>Betaproteobacteria</taxon>
        <taxon>Burkholderiales</taxon>
        <taxon>Alcaligenaceae</taxon>
        <taxon>Achromobacter</taxon>
    </lineage>
</organism>
<dbReference type="InterPro" id="IPR015424">
    <property type="entry name" value="PyrdxlP-dep_Trfase"/>
</dbReference>
<dbReference type="GO" id="GO:0008483">
    <property type="term" value="F:transaminase activity"/>
    <property type="evidence" value="ECO:0007669"/>
    <property type="project" value="UniProtKB-KW"/>
</dbReference>
<reference evidence="8 9" key="1">
    <citation type="submission" date="2018-07" db="EMBL/GenBank/DDBJ databases">
        <authorList>
            <person name="Peeters C."/>
        </authorList>
    </citation>
    <scope>NUCLEOTIDE SEQUENCE [LARGE SCALE GENOMIC DNA]</scope>
    <source>
        <strain evidence="8 9">LMG 30378</strain>
    </source>
</reference>